<evidence type="ECO:0008006" key="3">
    <source>
        <dbReference type="Google" id="ProtNLM"/>
    </source>
</evidence>
<reference evidence="2" key="1">
    <citation type="submission" date="2016-10" db="EMBL/GenBank/DDBJ databases">
        <authorList>
            <person name="Varghese N."/>
            <person name="Submissions S."/>
        </authorList>
    </citation>
    <scope>NUCLEOTIDE SEQUENCE [LARGE SCALE GENOMIC DNA]</scope>
    <source>
        <strain evidence="2">LMG 24016</strain>
    </source>
</reference>
<keyword evidence="2" id="KW-1185">Reference proteome</keyword>
<gene>
    <name evidence="1" type="ORF">SAMN05216206_2386</name>
</gene>
<name>A0A1I3J572_9PSED</name>
<organism evidence="1 2">
    <name type="scientific">Pseudomonas guineae</name>
    <dbReference type="NCBI Taxonomy" id="425504"/>
    <lineage>
        <taxon>Bacteria</taxon>
        <taxon>Pseudomonadati</taxon>
        <taxon>Pseudomonadota</taxon>
        <taxon>Gammaproteobacteria</taxon>
        <taxon>Pseudomonadales</taxon>
        <taxon>Pseudomonadaceae</taxon>
        <taxon>Pseudomonas</taxon>
    </lineage>
</organism>
<accession>A0A1I3J572</accession>
<dbReference type="Proteomes" id="UP000243606">
    <property type="component" value="Unassembled WGS sequence"/>
</dbReference>
<dbReference type="RefSeq" id="WP_090242197.1">
    <property type="nucleotide sequence ID" value="NZ_FOQL01000003.1"/>
</dbReference>
<protein>
    <recommendedName>
        <fullName evidence="3">Class I SAM-dependent methyltransferase</fullName>
    </recommendedName>
</protein>
<evidence type="ECO:0000313" key="1">
    <source>
        <dbReference type="EMBL" id="SFI55407.1"/>
    </source>
</evidence>
<dbReference type="AlphaFoldDB" id="A0A1I3J572"/>
<evidence type="ECO:0000313" key="2">
    <source>
        <dbReference type="Proteomes" id="UP000243606"/>
    </source>
</evidence>
<proteinExistence type="predicted"/>
<dbReference type="OrthoDB" id="6958374at2"/>
<dbReference type="EMBL" id="FOQL01000003">
    <property type="protein sequence ID" value="SFI55407.1"/>
    <property type="molecule type" value="Genomic_DNA"/>
</dbReference>
<sequence>MLCPQPLIRLAPITSGLIQRNPNILLGGSHQPTLLRYLDGWPKRWAGPRTFLINFVHDGESLARFASNHFDMAVIQAPTAAQLEETVRQLTRIAKQGLITRR</sequence>